<organism evidence="2 3">
    <name type="scientific">Kitasatospora putterlickiae</name>
    <dbReference type="NCBI Taxonomy" id="221725"/>
    <lineage>
        <taxon>Bacteria</taxon>
        <taxon>Bacillati</taxon>
        <taxon>Actinomycetota</taxon>
        <taxon>Actinomycetes</taxon>
        <taxon>Kitasatosporales</taxon>
        <taxon>Streptomycetaceae</taxon>
        <taxon>Kitasatospora</taxon>
    </lineage>
</organism>
<reference evidence="2 3" key="1">
    <citation type="journal article" date="2019" name="Int. J. Syst. Evol. Microbiol.">
        <title>The Global Catalogue of Microorganisms (GCM) 10K type strain sequencing project: providing services to taxonomists for standard genome sequencing and annotation.</title>
        <authorList>
            <consortium name="The Broad Institute Genomics Platform"/>
            <consortium name="The Broad Institute Genome Sequencing Center for Infectious Disease"/>
            <person name="Wu L."/>
            <person name="Ma J."/>
        </authorList>
    </citation>
    <scope>NUCLEOTIDE SEQUENCE [LARGE SCALE GENOMIC DNA]</scope>
    <source>
        <strain evidence="2 3">JCM 12393</strain>
    </source>
</reference>
<gene>
    <name evidence="2" type="ORF">GCM10009639_34050</name>
</gene>
<dbReference type="Proteomes" id="UP001499863">
    <property type="component" value="Unassembled WGS sequence"/>
</dbReference>
<evidence type="ECO:0000313" key="3">
    <source>
        <dbReference type="Proteomes" id="UP001499863"/>
    </source>
</evidence>
<dbReference type="EMBL" id="BAAAKJ010000186">
    <property type="protein sequence ID" value="GAA1397109.1"/>
    <property type="molecule type" value="Genomic_DNA"/>
</dbReference>
<dbReference type="RefSeq" id="WP_344335898.1">
    <property type="nucleotide sequence ID" value="NZ_BAAAKJ010000186.1"/>
</dbReference>
<proteinExistence type="predicted"/>
<evidence type="ECO:0000256" key="1">
    <source>
        <dbReference type="SAM" id="MobiDB-lite"/>
    </source>
</evidence>
<protein>
    <submittedName>
        <fullName evidence="2">Uncharacterized protein</fullName>
    </submittedName>
</protein>
<comment type="caution">
    <text evidence="2">The sequence shown here is derived from an EMBL/GenBank/DDBJ whole genome shotgun (WGS) entry which is preliminary data.</text>
</comment>
<sequence>MTYVIKGTSNRAATCDECGKDVQHPIQLETIDLTGNPLGHRTYVGVDCAAARTRRSAKAVKADAARADRERKADARRQAEREAFSQRYDQAELEWLRETYGVTTIDEASERAGKDWIDVWTEARAALTELD</sequence>
<name>A0ABN1Y5W5_9ACTN</name>
<evidence type="ECO:0000313" key="2">
    <source>
        <dbReference type="EMBL" id="GAA1397109.1"/>
    </source>
</evidence>
<feature type="region of interest" description="Disordered" evidence="1">
    <location>
        <begin position="59"/>
        <end position="84"/>
    </location>
</feature>
<keyword evidence="3" id="KW-1185">Reference proteome</keyword>
<accession>A0ABN1Y5W5</accession>
<feature type="compositionally biased region" description="Basic and acidic residues" evidence="1">
    <location>
        <begin position="60"/>
        <end position="84"/>
    </location>
</feature>